<evidence type="ECO:0000313" key="4">
    <source>
        <dbReference type="EMBL" id="AUF73409.1"/>
    </source>
</evidence>
<dbReference type="InterPro" id="IPR047183">
    <property type="entry name" value="GDO-like"/>
</dbReference>
<feature type="domain" description="Cupin type-2" evidence="3">
    <location>
        <begin position="100"/>
        <end position="167"/>
    </location>
</feature>
<protein>
    <submittedName>
        <fullName evidence="4">DsmD</fullName>
    </submittedName>
</protein>
<sequence length="350" mass="38701">MTATSIKHAPSDVEEVRQAFYKDIARDDLAALWNVMGNFVKPEPDGPAKPALWNYSVVREHLRTAGELITAEEAERRVLILQNPGLPGSSLITRSLFAALQLVRPGEIAPCHRHSQNALRLIIEGGGAFTAVNGEKVYMEPFDLILTPAMHWHDHGNTTEQDVVWLDGLDLGIVQLFEASFANHFDGKVHPETRPAGDGFVRFGNHARPLTGISDYDTTRYGLYHYPYKQWCATLEQMRSDAPDPRHAHMIEFTNPTDGGPVLDTISCFAQLVPGGMSTKSARSSDGMVGTVVSGSGAAIISGERFKLTEKDMFIVPSWMPLELKAEADLTIFWFSDRAAQKKLGLWRSA</sequence>
<dbReference type="AlphaFoldDB" id="A0A2H4ZC41"/>
<dbReference type="OrthoDB" id="285029at2"/>
<evidence type="ECO:0000256" key="1">
    <source>
        <dbReference type="ARBA" id="ARBA00022964"/>
    </source>
</evidence>
<accession>A0A2H4ZC41</accession>
<dbReference type="EMBL" id="MG494382">
    <property type="protein sequence ID" value="AUF73409.1"/>
    <property type="molecule type" value="Genomic_DNA"/>
</dbReference>
<dbReference type="RefSeq" id="WP_066967576.1">
    <property type="nucleotide sequence ID" value="NZ_CP023449.1"/>
</dbReference>
<dbReference type="PANTHER" id="PTHR41517:SF1">
    <property type="entry name" value="CUPIN"/>
    <property type="match status" value="1"/>
</dbReference>
<dbReference type="Gene3D" id="2.60.120.10">
    <property type="entry name" value="Jelly Rolls"/>
    <property type="match status" value="1"/>
</dbReference>
<evidence type="ECO:0000256" key="2">
    <source>
        <dbReference type="ARBA" id="ARBA00023002"/>
    </source>
</evidence>
<organism evidence="4">
    <name type="scientific">Rhizorhabdus dicambivorans</name>
    <dbReference type="NCBI Taxonomy" id="1850238"/>
    <lineage>
        <taxon>Bacteria</taxon>
        <taxon>Pseudomonadati</taxon>
        <taxon>Pseudomonadota</taxon>
        <taxon>Alphaproteobacteria</taxon>
        <taxon>Sphingomonadales</taxon>
        <taxon>Sphingomonadaceae</taxon>
        <taxon>Rhizorhabdus</taxon>
    </lineage>
</organism>
<dbReference type="InterPro" id="IPR013096">
    <property type="entry name" value="Cupin_2"/>
</dbReference>
<proteinExistence type="predicted"/>
<dbReference type="KEGG" id="rdi:CMV14_13130"/>
<dbReference type="CDD" id="cd02216">
    <property type="entry name" value="cupin_GDO-like_N"/>
    <property type="match status" value="1"/>
</dbReference>
<dbReference type="InterPro" id="IPR014710">
    <property type="entry name" value="RmlC-like_jellyroll"/>
</dbReference>
<keyword evidence="2" id="KW-0560">Oxidoreductase</keyword>
<keyword evidence="1" id="KW-0223">Dioxygenase</keyword>
<name>A0A2H4ZC41_9SPHN</name>
<dbReference type="Pfam" id="PF07883">
    <property type="entry name" value="Cupin_2"/>
    <property type="match status" value="1"/>
</dbReference>
<dbReference type="SUPFAM" id="SSF51182">
    <property type="entry name" value="RmlC-like cupins"/>
    <property type="match status" value="1"/>
</dbReference>
<reference evidence="4" key="1">
    <citation type="journal article" date="2018" name="Appl. Environ. Microbiol.">
        <title>The catabolism of 3,6-Dichlorosalicylate is Initiated by the Cytochrome P450 Monooxygenase System DsmABC in Rhizorhabdus dicambivorans Ndbn-20.</title>
        <authorList>
            <person name="Li N."/>
            <person name="Yao L."/>
            <person name="He Q."/>
            <person name="Qiu J."/>
            <person name="Cheng D."/>
            <person name="Ding D."/>
            <person name="Tao Q."/>
            <person name="He J."/>
            <person name="Jiang J."/>
        </authorList>
    </citation>
    <scope>NUCLEOTIDE SEQUENCE</scope>
    <source>
        <strain evidence="4">Ndbn-20</strain>
    </source>
</reference>
<dbReference type="GO" id="GO:0051213">
    <property type="term" value="F:dioxygenase activity"/>
    <property type="evidence" value="ECO:0007669"/>
    <property type="project" value="UniProtKB-KW"/>
</dbReference>
<dbReference type="PANTHER" id="PTHR41517">
    <property type="entry name" value="1,2-DIOXYGENASE PROTEIN-RELATED"/>
    <property type="match status" value="1"/>
</dbReference>
<evidence type="ECO:0000259" key="3">
    <source>
        <dbReference type="Pfam" id="PF07883"/>
    </source>
</evidence>
<dbReference type="SMR" id="A0A2H4ZC41"/>
<dbReference type="CDD" id="cd06992">
    <property type="entry name" value="cupin_GDO-like_C"/>
    <property type="match status" value="1"/>
</dbReference>
<dbReference type="InterPro" id="IPR011051">
    <property type="entry name" value="RmlC_Cupin_sf"/>
</dbReference>
<gene>
    <name evidence="4" type="primary">dsmD</name>
</gene>